<evidence type="ECO:0000256" key="1">
    <source>
        <dbReference type="SAM" id="MobiDB-lite"/>
    </source>
</evidence>
<feature type="region of interest" description="Disordered" evidence="1">
    <location>
        <begin position="24"/>
        <end position="43"/>
    </location>
</feature>
<evidence type="ECO:0000313" key="2">
    <source>
        <dbReference type="EMBL" id="KUG26415.1"/>
    </source>
</evidence>
<gene>
    <name evidence="2" type="ORF">ASZ90_003750</name>
</gene>
<feature type="compositionally biased region" description="Basic and acidic residues" evidence="1">
    <location>
        <begin position="25"/>
        <end position="43"/>
    </location>
</feature>
<name>A0A0W8FZT9_9ZZZZ</name>
<reference evidence="2" key="1">
    <citation type="journal article" date="2015" name="Proc. Natl. Acad. Sci. U.S.A.">
        <title>Networks of energetic and metabolic interactions define dynamics in microbial communities.</title>
        <authorList>
            <person name="Embree M."/>
            <person name="Liu J.K."/>
            <person name="Al-Bassam M.M."/>
            <person name="Zengler K."/>
        </authorList>
    </citation>
    <scope>NUCLEOTIDE SEQUENCE</scope>
</reference>
<proteinExistence type="predicted"/>
<protein>
    <recommendedName>
        <fullName evidence="3">Lipoprotein</fullName>
    </recommendedName>
</protein>
<organism evidence="2">
    <name type="scientific">hydrocarbon metagenome</name>
    <dbReference type="NCBI Taxonomy" id="938273"/>
    <lineage>
        <taxon>unclassified sequences</taxon>
        <taxon>metagenomes</taxon>
        <taxon>ecological metagenomes</taxon>
    </lineage>
</organism>
<dbReference type="EMBL" id="LNQE01000468">
    <property type="protein sequence ID" value="KUG26415.1"/>
    <property type="molecule type" value="Genomic_DNA"/>
</dbReference>
<evidence type="ECO:0008006" key="3">
    <source>
        <dbReference type="Google" id="ProtNLM"/>
    </source>
</evidence>
<comment type="caution">
    <text evidence="2">The sequence shown here is derived from an EMBL/GenBank/DDBJ whole genome shotgun (WGS) entry which is preliminary data.</text>
</comment>
<accession>A0A0W8FZT9</accession>
<dbReference type="AlphaFoldDB" id="A0A0W8FZT9"/>
<sequence length="278" mass="32987">MKTVRYFLLLFGMVMFFAACEPGDGEQRTADQEPSKDKEIRRSNLEIQEKQAANRFPCDTLALEEHIINDFPQGTYLVQFDRTFTYNVPRPAVFYYKGDKNYIFAVIAKSKEGERIIEPKNVIGFESSYINLDSTKLGTAFFFLTLFHCDKDNFTQLWEAEVPIHGGFNRISMKKWNTKNTQFIELNFADGIISGHRSYNYFFVDGIEKKPHLMETYLGIVHKRTLANVNNDKFPDYYEYRFNEDSSGIRIRDSIPFYWSEQRQLYITDVNRRWWRKY</sequence>
<dbReference type="PROSITE" id="PS51257">
    <property type="entry name" value="PROKAR_LIPOPROTEIN"/>
    <property type="match status" value="1"/>
</dbReference>